<dbReference type="Pfam" id="PF12511">
    <property type="entry name" value="DUF3716"/>
    <property type="match status" value="1"/>
</dbReference>
<proteinExistence type="predicted"/>
<protein>
    <submittedName>
        <fullName evidence="2">Uncharacterized protein</fullName>
    </submittedName>
</protein>
<reference evidence="2 3" key="1">
    <citation type="submission" date="2015-06" db="EMBL/GenBank/DDBJ databases">
        <title>Survival trade-offs in plant roots during colonization by closely related pathogenic and mutualistic fungi.</title>
        <authorList>
            <person name="Hacquard S."/>
            <person name="Kracher B."/>
            <person name="Hiruma K."/>
            <person name="Weinman A."/>
            <person name="Muench P."/>
            <person name="Garrido Oter R."/>
            <person name="Ver Loren van Themaat E."/>
            <person name="Dallerey J.-F."/>
            <person name="Damm U."/>
            <person name="Henrissat B."/>
            <person name="Lespinet O."/>
            <person name="Thon M."/>
            <person name="Kemen E."/>
            <person name="McHardy A.C."/>
            <person name="Schulze-Lefert P."/>
            <person name="O'Connell R.J."/>
        </authorList>
    </citation>
    <scope>NUCLEOTIDE SEQUENCE [LARGE SCALE GENOMIC DNA]</scope>
    <source>
        <strain evidence="2 3">MAFF 238704</strain>
    </source>
</reference>
<dbReference type="AlphaFoldDB" id="A0A161VZY8"/>
<feature type="region of interest" description="Disordered" evidence="1">
    <location>
        <begin position="536"/>
        <end position="581"/>
    </location>
</feature>
<name>A0A161VZY8_COLIC</name>
<feature type="compositionally biased region" description="Low complexity" evidence="1">
    <location>
        <begin position="40"/>
        <end position="51"/>
    </location>
</feature>
<evidence type="ECO:0000313" key="2">
    <source>
        <dbReference type="EMBL" id="KZL79285.1"/>
    </source>
</evidence>
<dbReference type="Proteomes" id="UP000076584">
    <property type="component" value="Unassembled WGS sequence"/>
</dbReference>
<feature type="compositionally biased region" description="Polar residues" evidence="1">
    <location>
        <begin position="743"/>
        <end position="771"/>
    </location>
</feature>
<organism evidence="2 3">
    <name type="scientific">Colletotrichum incanum</name>
    <name type="common">Soybean anthracnose fungus</name>
    <dbReference type="NCBI Taxonomy" id="1573173"/>
    <lineage>
        <taxon>Eukaryota</taxon>
        <taxon>Fungi</taxon>
        <taxon>Dikarya</taxon>
        <taxon>Ascomycota</taxon>
        <taxon>Pezizomycotina</taxon>
        <taxon>Sordariomycetes</taxon>
        <taxon>Hypocreomycetidae</taxon>
        <taxon>Glomerellales</taxon>
        <taxon>Glomerellaceae</taxon>
        <taxon>Colletotrichum</taxon>
        <taxon>Colletotrichum spaethianum species complex</taxon>
    </lineage>
</organism>
<accession>A0A161VZY8</accession>
<feature type="compositionally biased region" description="Polar residues" evidence="1">
    <location>
        <begin position="291"/>
        <end position="302"/>
    </location>
</feature>
<feature type="compositionally biased region" description="Low complexity" evidence="1">
    <location>
        <begin position="562"/>
        <end position="581"/>
    </location>
</feature>
<evidence type="ECO:0000313" key="3">
    <source>
        <dbReference type="Proteomes" id="UP000076584"/>
    </source>
</evidence>
<feature type="compositionally biased region" description="Basic and acidic residues" evidence="1">
    <location>
        <begin position="161"/>
        <end position="179"/>
    </location>
</feature>
<feature type="compositionally biased region" description="Basic residues" evidence="1">
    <location>
        <begin position="536"/>
        <end position="552"/>
    </location>
</feature>
<evidence type="ECO:0000256" key="1">
    <source>
        <dbReference type="SAM" id="MobiDB-lite"/>
    </source>
</evidence>
<feature type="compositionally biased region" description="Polar residues" evidence="1">
    <location>
        <begin position="91"/>
        <end position="109"/>
    </location>
</feature>
<sequence>MASNAQVAPSPGPQHPHASNPAQDLVASTTSAANNAIRNVSPSSVSSAGEASGRKMKRTGAAKPLVKPSLHGQAPPPWATSLLGGRGSIGSAATPSSAQAQNNSTTETTPGIGLIDRPPGSETSNNSRPRSPEPAQVVSDIAQPEPEGSLAIKFKTPPPKENSDSDMANKKKSLAEHAKIQALQESWEAGGTAPGASGIAGSTPSAETAHRGKDWLGGDTVMNDNTASRKRSLPGILTGNETKRRMTTIPLLDVPTKASSEGVSMPGPVTTELDLLNAVSAGSSDRLKSTVLGSTEGTNMPPSSSSKSSSIPTTKEAQIIDISDEETDDENAVDADEDATDDDETTEGRESNTSGPRPASAATQADNPFSQDLLEFSVTKGADSRGYLQWRTSQGIESSCGTILPTNYQLHSDPDYPLICPVRNCRTIFPKMNSLGAHFCVSTLELPCSLAGPYLLGLKANAPQAKHRSSKFNDNLDGTLTFVDYYKRAGAKYSPPIVVSQNPLRGDEPPMPEPATAAAKAAASQLSTAIPTPVPKRHMVTHQKRWKARKVSPSRDLLPDHSQPTQTASSSQPSRSVPDSTDLLTYLSSHLSPAYKLPIERPDIKALLKLPRKRPLPQPWRLKYSGVGHLAPLAAVALLVYLTGDEALKACSVCHQDTNPFENFLQPCMIMADSAPPFLKEIGNKACAGCQWRSNFRREKSNCSFLSTTSLATHAAPLLAAPSPPLSTDAAVDAYPLPYSAVQEPQSPPASRSSHLSPAAQSAPNAHNNKISPPDSHPRRVTRHSLAASKVVAEPSPSHAAAPAVTSLTGSLVPSNMLEMEDWEVAPGRIRDERGESPTNVAFSNSYLTTNQAVTVSEDISFNVIVIKPGDSHQWPAEAEKVRICSLATGKLKVKLDNTEPFQMGPNGMFKLKSGMACTVENRLYIDAVVHITTVSQF</sequence>
<feature type="region of interest" description="Disordered" evidence="1">
    <location>
        <begin position="1"/>
        <end position="368"/>
    </location>
</feature>
<gene>
    <name evidence="2" type="ORF">CI238_07570</name>
</gene>
<dbReference type="EMBL" id="LFIW01002121">
    <property type="protein sequence ID" value="KZL79285.1"/>
    <property type="molecule type" value="Genomic_DNA"/>
</dbReference>
<keyword evidence="3" id="KW-1185">Reference proteome</keyword>
<feature type="compositionally biased region" description="Polar residues" evidence="1">
    <location>
        <begin position="20"/>
        <end position="38"/>
    </location>
</feature>
<feature type="compositionally biased region" description="Acidic residues" evidence="1">
    <location>
        <begin position="322"/>
        <end position="345"/>
    </location>
</feature>
<dbReference type="STRING" id="1573173.A0A161VZY8"/>
<feature type="region of interest" description="Disordered" evidence="1">
    <location>
        <begin position="740"/>
        <end position="783"/>
    </location>
</feature>
<comment type="caution">
    <text evidence="2">The sequence shown here is derived from an EMBL/GenBank/DDBJ whole genome shotgun (WGS) entry which is preliminary data.</text>
</comment>
<dbReference type="InterPro" id="IPR022190">
    <property type="entry name" value="DUF3716"/>
</dbReference>
<feature type="compositionally biased region" description="Polar residues" evidence="1">
    <location>
        <begin position="351"/>
        <end position="368"/>
    </location>
</feature>